<feature type="domain" description="Rhodopsin" evidence="7">
    <location>
        <begin position="38"/>
        <end position="294"/>
    </location>
</feature>
<keyword evidence="4 6" id="KW-0472">Membrane</keyword>
<evidence type="ECO:0000259" key="7">
    <source>
        <dbReference type="Pfam" id="PF20684"/>
    </source>
</evidence>
<organism evidence="8 9">
    <name type="scientific">Pleomassaria siparia CBS 279.74</name>
    <dbReference type="NCBI Taxonomy" id="1314801"/>
    <lineage>
        <taxon>Eukaryota</taxon>
        <taxon>Fungi</taxon>
        <taxon>Dikarya</taxon>
        <taxon>Ascomycota</taxon>
        <taxon>Pezizomycotina</taxon>
        <taxon>Dothideomycetes</taxon>
        <taxon>Pleosporomycetidae</taxon>
        <taxon>Pleosporales</taxon>
        <taxon>Pleomassariaceae</taxon>
        <taxon>Pleomassaria</taxon>
    </lineage>
</organism>
<comment type="subcellular location">
    <subcellularLocation>
        <location evidence="1">Membrane</location>
        <topology evidence="1">Multi-pass membrane protein</topology>
    </subcellularLocation>
</comment>
<evidence type="ECO:0000256" key="3">
    <source>
        <dbReference type="ARBA" id="ARBA00022989"/>
    </source>
</evidence>
<feature type="transmembrane region" description="Helical" evidence="6">
    <location>
        <begin position="107"/>
        <end position="128"/>
    </location>
</feature>
<comment type="similarity">
    <text evidence="5">Belongs to the SAT4 family.</text>
</comment>
<gene>
    <name evidence="8" type="ORF">K504DRAFT_420571</name>
</gene>
<proteinExistence type="inferred from homology"/>
<keyword evidence="9" id="KW-1185">Reference proteome</keyword>
<evidence type="ECO:0000256" key="5">
    <source>
        <dbReference type="ARBA" id="ARBA00038359"/>
    </source>
</evidence>
<feature type="transmembrane region" description="Helical" evidence="6">
    <location>
        <begin position="143"/>
        <end position="166"/>
    </location>
</feature>
<dbReference type="EMBL" id="MU005764">
    <property type="protein sequence ID" value="KAF2714611.1"/>
    <property type="molecule type" value="Genomic_DNA"/>
</dbReference>
<name>A0A6G1KQE3_9PLEO</name>
<evidence type="ECO:0000313" key="8">
    <source>
        <dbReference type="EMBL" id="KAF2714611.1"/>
    </source>
</evidence>
<evidence type="ECO:0000256" key="2">
    <source>
        <dbReference type="ARBA" id="ARBA00022692"/>
    </source>
</evidence>
<dbReference type="InterPro" id="IPR049326">
    <property type="entry name" value="Rhodopsin_dom_fungi"/>
</dbReference>
<evidence type="ECO:0000256" key="4">
    <source>
        <dbReference type="ARBA" id="ARBA00023136"/>
    </source>
</evidence>
<dbReference type="Proteomes" id="UP000799428">
    <property type="component" value="Unassembled WGS sequence"/>
</dbReference>
<reference evidence="8" key="1">
    <citation type="journal article" date="2020" name="Stud. Mycol.">
        <title>101 Dothideomycetes genomes: a test case for predicting lifestyles and emergence of pathogens.</title>
        <authorList>
            <person name="Haridas S."/>
            <person name="Albert R."/>
            <person name="Binder M."/>
            <person name="Bloem J."/>
            <person name="Labutti K."/>
            <person name="Salamov A."/>
            <person name="Andreopoulos B."/>
            <person name="Baker S."/>
            <person name="Barry K."/>
            <person name="Bills G."/>
            <person name="Bluhm B."/>
            <person name="Cannon C."/>
            <person name="Castanera R."/>
            <person name="Culley D."/>
            <person name="Daum C."/>
            <person name="Ezra D."/>
            <person name="Gonzalez J."/>
            <person name="Henrissat B."/>
            <person name="Kuo A."/>
            <person name="Liang C."/>
            <person name="Lipzen A."/>
            <person name="Lutzoni F."/>
            <person name="Magnuson J."/>
            <person name="Mondo S."/>
            <person name="Nolan M."/>
            <person name="Ohm R."/>
            <person name="Pangilinan J."/>
            <person name="Park H.-J."/>
            <person name="Ramirez L."/>
            <person name="Alfaro M."/>
            <person name="Sun H."/>
            <person name="Tritt A."/>
            <person name="Yoshinaga Y."/>
            <person name="Zwiers L.-H."/>
            <person name="Turgeon B."/>
            <person name="Goodwin S."/>
            <person name="Spatafora J."/>
            <person name="Crous P."/>
            <person name="Grigoriev I."/>
        </authorList>
    </citation>
    <scope>NUCLEOTIDE SEQUENCE</scope>
    <source>
        <strain evidence="8">CBS 279.74</strain>
    </source>
</reference>
<protein>
    <recommendedName>
        <fullName evidence="7">Rhodopsin domain-containing protein</fullName>
    </recommendedName>
</protein>
<feature type="transmembrane region" description="Helical" evidence="6">
    <location>
        <begin position="20"/>
        <end position="41"/>
    </location>
</feature>
<evidence type="ECO:0000256" key="6">
    <source>
        <dbReference type="SAM" id="Phobius"/>
    </source>
</evidence>
<feature type="transmembrane region" description="Helical" evidence="6">
    <location>
        <begin position="219"/>
        <end position="237"/>
    </location>
</feature>
<dbReference type="OrthoDB" id="5273647at2759"/>
<sequence>MPPPYHHVPSPPTGENRGPFLNRVSAAVYSVAVAVVVLRFYTRGYMVRKFGVDDYFIASSIADDARIFGAGQTATNILQVKNGRGRHTAEMSIEQINEMLLYKWINLYLYFVANWSVKMSILALYYRIASGKRGLPWVLQTNVIWAMAGFITAFTISICMAEVFACRPISRSWDVEKLPMGCMFAAMFNTSQASINVFTDMVLLVFPMPLLRQLHVNTTQRFALVFIFCVGAIPLAASAMRLNEVIISATPEGESWLVADSVWKWSLVPMWSQIEVDAGIVAASLPCLSPLMKRLWIDFVTFNRSNTRPDIATLKRMDEQEMLPEP</sequence>
<keyword evidence="2 6" id="KW-0812">Transmembrane</keyword>
<accession>A0A6G1KQE3</accession>
<dbReference type="InterPro" id="IPR052337">
    <property type="entry name" value="SAT4-like"/>
</dbReference>
<dbReference type="PANTHER" id="PTHR33048:SF123">
    <property type="entry name" value="INTEGRAL MEMBRANE PROTEIN"/>
    <property type="match status" value="1"/>
</dbReference>
<dbReference type="PANTHER" id="PTHR33048">
    <property type="entry name" value="PTH11-LIKE INTEGRAL MEMBRANE PROTEIN (AFU_ORTHOLOGUE AFUA_5G11245)"/>
    <property type="match status" value="1"/>
</dbReference>
<dbReference type="Pfam" id="PF20684">
    <property type="entry name" value="Fung_rhodopsin"/>
    <property type="match status" value="1"/>
</dbReference>
<dbReference type="GO" id="GO:0016020">
    <property type="term" value="C:membrane"/>
    <property type="evidence" value="ECO:0007669"/>
    <property type="project" value="UniProtKB-SubCell"/>
</dbReference>
<dbReference type="AlphaFoldDB" id="A0A6G1KQE3"/>
<evidence type="ECO:0000313" key="9">
    <source>
        <dbReference type="Proteomes" id="UP000799428"/>
    </source>
</evidence>
<keyword evidence="3 6" id="KW-1133">Transmembrane helix</keyword>
<evidence type="ECO:0000256" key="1">
    <source>
        <dbReference type="ARBA" id="ARBA00004141"/>
    </source>
</evidence>